<name>A0A9W7GYE4_HIBTR</name>
<feature type="region of interest" description="Disordered" evidence="1">
    <location>
        <begin position="1"/>
        <end position="40"/>
    </location>
</feature>
<dbReference type="Proteomes" id="UP001165190">
    <property type="component" value="Unassembled WGS sequence"/>
</dbReference>
<accession>A0A9W7GYE4</accession>
<dbReference type="Gene3D" id="1.25.40.80">
    <property type="match status" value="1"/>
</dbReference>
<dbReference type="OrthoDB" id="435881at2759"/>
<comment type="caution">
    <text evidence="2">The sequence shown here is derived from an EMBL/GenBank/DDBJ whole genome shotgun (WGS) entry which is preliminary data.</text>
</comment>
<keyword evidence="2" id="KW-0675">Receptor</keyword>
<gene>
    <name evidence="2" type="ORF">HRI_000414600</name>
</gene>
<proteinExistence type="predicted"/>
<dbReference type="AlphaFoldDB" id="A0A9W7GYE4"/>
<keyword evidence="3" id="KW-1185">Reference proteome</keyword>
<sequence length="66" mass="7041">MKGMPSRGDVETGEIPSLTDLGLNPTATMAQDGRQSMAGGENEALQRLNKFAAECRAQPYKGSKDL</sequence>
<organism evidence="2 3">
    <name type="scientific">Hibiscus trionum</name>
    <name type="common">Flower of an hour</name>
    <dbReference type="NCBI Taxonomy" id="183268"/>
    <lineage>
        <taxon>Eukaryota</taxon>
        <taxon>Viridiplantae</taxon>
        <taxon>Streptophyta</taxon>
        <taxon>Embryophyta</taxon>
        <taxon>Tracheophyta</taxon>
        <taxon>Spermatophyta</taxon>
        <taxon>Magnoliopsida</taxon>
        <taxon>eudicotyledons</taxon>
        <taxon>Gunneridae</taxon>
        <taxon>Pentapetalae</taxon>
        <taxon>rosids</taxon>
        <taxon>malvids</taxon>
        <taxon>Malvales</taxon>
        <taxon>Malvaceae</taxon>
        <taxon>Malvoideae</taxon>
        <taxon>Hibiscus</taxon>
    </lineage>
</organism>
<evidence type="ECO:0000313" key="2">
    <source>
        <dbReference type="EMBL" id="GMI67453.1"/>
    </source>
</evidence>
<evidence type="ECO:0000256" key="1">
    <source>
        <dbReference type="SAM" id="MobiDB-lite"/>
    </source>
</evidence>
<evidence type="ECO:0000313" key="3">
    <source>
        <dbReference type="Proteomes" id="UP001165190"/>
    </source>
</evidence>
<reference evidence="2" key="1">
    <citation type="submission" date="2023-05" db="EMBL/GenBank/DDBJ databases">
        <title>Genome and transcriptome analyses reveal genes involved in the formation of fine ridges on petal epidermal cells in Hibiscus trionum.</title>
        <authorList>
            <person name="Koshimizu S."/>
            <person name="Masuda S."/>
            <person name="Ishii T."/>
            <person name="Shirasu K."/>
            <person name="Hoshino A."/>
            <person name="Arita M."/>
        </authorList>
    </citation>
    <scope>NUCLEOTIDE SEQUENCE</scope>
    <source>
        <strain evidence="2">Hamamatsu line</strain>
    </source>
</reference>
<dbReference type="EMBL" id="BSYR01000005">
    <property type="protein sequence ID" value="GMI67453.1"/>
    <property type="molecule type" value="Genomic_DNA"/>
</dbReference>
<protein>
    <submittedName>
        <fullName evidence="2">Photolyase/blue-light receptor 2</fullName>
    </submittedName>
</protein>